<dbReference type="GO" id="GO:0016787">
    <property type="term" value="F:hydrolase activity"/>
    <property type="evidence" value="ECO:0007669"/>
    <property type="project" value="UniProtKB-KW"/>
</dbReference>
<evidence type="ECO:0000256" key="1">
    <source>
        <dbReference type="ARBA" id="ARBA00022801"/>
    </source>
</evidence>
<comment type="caution">
    <text evidence="4">The sequence shown here is derived from an EMBL/GenBank/DDBJ whole genome shotgun (WGS) entry which is preliminary data.</text>
</comment>
<evidence type="ECO:0000313" key="5">
    <source>
        <dbReference type="Proteomes" id="UP000250369"/>
    </source>
</evidence>
<dbReference type="OrthoDB" id="1099022at2"/>
<gene>
    <name evidence="4" type="ORF">DQG23_30760</name>
</gene>
<dbReference type="EMBL" id="QMFB01000025">
    <property type="protein sequence ID" value="RAV14816.1"/>
    <property type="molecule type" value="Genomic_DNA"/>
</dbReference>
<evidence type="ECO:0000256" key="2">
    <source>
        <dbReference type="SAM" id="MobiDB-lite"/>
    </source>
</evidence>
<feature type="domain" description="SLH" evidence="3">
    <location>
        <begin position="114"/>
        <end position="171"/>
    </location>
</feature>
<dbReference type="PROSITE" id="PS51272">
    <property type="entry name" value="SLH"/>
    <property type="match status" value="3"/>
</dbReference>
<dbReference type="Pfam" id="PF00395">
    <property type="entry name" value="SLH"/>
    <property type="match status" value="3"/>
</dbReference>
<sequence>MSLAWKRKSNKVVILLMVFCLVFSAFGSASYGIASGEELSGSGAEGASAAGSAVFSDLAGHWSEKQLKEWASSGIIQGYPDGTMKPDQAISRGEALAIVNRSFGFNDQAEIDFKDLQKDSWVYEEAARALRAKYLDGFEDNSIQTEKPITRQEAAKIVNRLLDRDGTEQDSGETFKDAGLFPAWSKQAIEAVAAAKIIEGYEDGSFRPDALITRAELIVMLDRTLKAVRTATFDEAGTFGPEQGVRVITGDVVVAAADITLRNMKITGSLLLAEGIKEGDATLKNVTVLGKTTIRGGGTESIHLQDSSLGEIIIEKKDGTVRIVAEGKTIAAIVYVKSNALLEESGLTGQGFVKILVTDSQLEGLKLTLKGAFEQADISSPQTAIELASGSLQLLQLLDGADGSTLHIGASTIIGKLVLDALLNTSGQGTIQTATINGKGKGSTFEKQPDAVNGEGAATPSPSSNNGGSQTTAPTPSPTDTQTTATPTPSPTDTQTTATPTPSPSDTQTTATPTPSPSDTQSTATPTPSPTDTQSTPTPTPTATPANGLEVVKNGQANATVVVMDAHANESLNPSFAWSYLTPAVLAQKLVEYIQKSTGVALPIVTGEPADYDGLKIYVGGSSAEESDQHQLVLQTLNEQGFIIDSQNEHITIDGNNLGGLEYGIYDFLERYVGVSWLMPGPDGEDVPQHSTLAIPHNLVQDEPKTLSRYMYLMYVPEVLEWQRFMRTDYNILAHHNLYELFDPQVFADHPEYYVGGVIPTSLESWQPCLNDQTAQAAIVRINDYFTANPSHTTYSLGINDLGQVYCEAPTRKNSVGYWHMSDIYYPWVNKIAEGVLAQHPDKYFGVLAYREMYDPPMNEDGTPFKLNPHVVPFITDDRMTWKDPDLGAVGMQQTEKWLESATKLGYYEYLYGSPFNLPRTYVHQMADNYKYAQEHGAIAHFAELNPNFGEGPKPWIAAKLQWNADQDVDALLQQWYEKAVGAEAAPYLEQYYDHWEQFWTTRIFQSAWYLNWKNQSQRSNYMNIFEHYYLKEVTKEELADSRSLLEQAVAHAGTAPQKTRAELLLRAFEYYEASALSFPKDRPVTPANEQAAMELLDDVIKSYEMGTKRKQLSEEFVGHPVLDQSLNFWSGTWDGVQKQMIYALQLYTATEPENGPVRQALKEFLKGIPEFKGIIEQISAYAVKTDAGKSTILQSLDFSSGPWTAAEPFSDFLVLETLASPPVETKVYLLWDDENLYVGYENFFDDEDDLVISDDAPGGWWSSGYDDSNETYITADPNSEFKGFFTNPKAVKIVYKNTGGGPVLTTDSSWEAAAVKKTDRWNLVQVIPFASIGINDPKNNRDLQGFFMRNYIGAAYWIGWGGGAPWQAKYFNPVHLVDSKNLIGNPSFEEGSGDVPDPWNTYVISPSYVKRSENISMTGSYSLMVDGLWGGMSAYQRLQSAEPGKYKASFRYFIAGNTVTDGKVQWFTDVHNSTERLDHVESEKVPLDWTKGIWNYFEFEYEIKEDYNGQPAEKQVLGIGIWDMAQGEKVYLDDVSVYKIE</sequence>
<dbReference type="Gene3D" id="2.60.120.260">
    <property type="entry name" value="Galactose-binding domain-like"/>
    <property type="match status" value="1"/>
</dbReference>
<keyword evidence="1" id="KW-0378">Hydrolase</keyword>
<keyword evidence="5" id="KW-1185">Reference proteome</keyword>
<name>A0A329M6K5_9BACL</name>
<dbReference type="SUPFAM" id="SSF55545">
    <property type="entry name" value="beta-N-acetylhexosaminidase-like domain"/>
    <property type="match status" value="1"/>
</dbReference>
<dbReference type="Gene3D" id="3.30.379.10">
    <property type="entry name" value="Chitobiase/beta-hexosaminidase domain 2-like"/>
    <property type="match status" value="1"/>
</dbReference>
<reference evidence="4 5" key="1">
    <citation type="journal article" date="2009" name="Int. J. Syst. Evol. Microbiol.">
        <title>Paenibacillus contaminans sp. nov., isolated from a contaminated laboratory plate.</title>
        <authorList>
            <person name="Chou J.H."/>
            <person name="Lee J.H."/>
            <person name="Lin M.C."/>
            <person name="Chang P.S."/>
            <person name="Arun A.B."/>
            <person name="Young C.C."/>
            <person name="Chen W.M."/>
        </authorList>
    </citation>
    <scope>NUCLEOTIDE SEQUENCE [LARGE SCALE GENOMIC DNA]</scope>
    <source>
        <strain evidence="4 5">CKOBP-6</strain>
    </source>
</reference>
<dbReference type="InterPro" id="IPR032287">
    <property type="entry name" value="DUF4838"/>
</dbReference>
<feature type="compositionally biased region" description="Low complexity" evidence="2">
    <location>
        <begin position="469"/>
        <end position="545"/>
    </location>
</feature>
<feature type="region of interest" description="Disordered" evidence="2">
    <location>
        <begin position="433"/>
        <end position="548"/>
    </location>
</feature>
<accession>A0A329M6K5</accession>
<dbReference type="InterPro" id="IPR029018">
    <property type="entry name" value="Hex-like_dom2"/>
</dbReference>
<proteinExistence type="predicted"/>
<dbReference type="Gene3D" id="2.60.40.1190">
    <property type="match status" value="1"/>
</dbReference>
<dbReference type="GO" id="GO:0005975">
    <property type="term" value="P:carbohydrate metabolic process"/>
    <property type="evidence" value="ECO:0007669"/>
    <property type="project" value="UniProtKB-ARBA"/>
</dbReference>
<organism evidence="4 5">
    <name type="scientific">Paenibacillus contaminans</name>
    <dbReference type="NCBI Taxonomy" id="450362"/>
    <lineage>
        <taxon>Bacteria</taxon>
        <taxon>Bacillati</taxon>
        <taxon>Bacillota</taxon>
        <taxon>Bacilli</taxon>
        <taxon>Bacillales</taxon>
        <taxon>Paenibacillaceae</taxon>
        <taxon>Paenibacillus</taxon>
    </lineage>
</organism>
<protein>
    <recommendedName>
        <fullName evidence="3">SLH domain-containing protein</fullName>
    </recommendedName>
</protein>
<dbReference type="Pfam" id="PF16126">
    <property type="entry name" value="DUF4838"/>
    <property type="match status" value="1"/>
</dbReference>
<dbReference type="PANTHER" id="PTHR47406:SF2">
    <property type="entry name" value="ALPHA GLUCURONIDASE N-TERMINAL DOMAIN-CONTAINING PROTEIN"/>
    <property type="match status" value="1"/>
</dbReference>
<dbReference type="PRINTS" id="PR01217">
    <property type="entry name" value="PRICHEXTENSN"/>
</dbReference>
<evidence type="ECO:0000259" key="3">
    <source>
        <dbReference type="PROSITE" id="PS51272"/>
    </source>
</evidence>
<dbReference type="PANTHER" id="PTHR47406">
    <property type="entry name" value="COAGULATION FACTOR 5/8 TYPE, C-TERMINAL"/>
    <property type="match status" value="1"/>
</dbReference>
<evidence type="ECO:0000313" key="4">
    <source>
        <dbReference type="EMBL" id="RAV14816.1"/>
    </source>
</evidence>
<feature type="domain" description="SLH" evidence="3">
    <location>
        <begin position="172"/>
        <end position="235"/>
    </location>
</feature>
<dbReference type="SUPFAM" id="SSF49344">
    <property type="entry name" value="CBD9-like"/>
    <property type="match status" value="1"/>
</dbReference>
<dbReference type="Proteomes" id="UP000250369">
    <property type="component" value="Unassembled WGS sequence"/>
</dbReference>
<feature type="domain" description="SLH" evidence="3">
    <location>
        <begin position="50"/>
        <end position="113"/>
    </location>
</feature>
<dbReference type="RefSeq" id="WP_113034862.1">
    <property type="nucleotide sequence ID" value="NZ_QMFB01000025.1"/>
</dbReference>
<dbReference type="InterPro" id="IPR001119">
    <property type="entry name" value="SLH_dom"/>
</dbReference>